<feature type="non-terminal residue" evidence="1">
    <location>
        <position position="50"/>
    </location>
</feature>
<dbReference type="AlphaFoldDB" id="A0A9N9E6G0"/>
<feature type="non-terminal residue" evidence="1">
    <location>
        <position position="1"/>
    </location>
</feature>
<evidence type="ECO:0000313" key="2">
    <source>
        <dbReference type="Proteomes" id="UP000789572"/>
    </source>
</evidence>
<name>A0A9N9E6G0_9GLOM</name>
<comment type="caution">
    <text evidence="1">The sequence shown here is derived from an EMBL/GenBank/DDBJ whole genome shotgun (WGS) entry which is preliminary data.</text>
</comment>
<reference evidence="1" key="1">
    <citation type="submission" date="2021-06" db="EMBL/GenBank/DDBJ databases">
        <authorList>
            <person name="Kallberg Y."/>
            <person name="Tangrot J."/>
            <person name="Rosling A."/>
        </authorList>
    </citation>
    <scope>NUCLEOTIDE SEQUENCE</scope>
    <source>
        <strain evidence="1">IA702</strain>
    </source>
</reference>
<keyword evidence="2" id="KW-1185">Reference proteome</keyword>
<proteinExistence type="predicted"/>
<organism evidence="1 2">
    <name type="scientific">Paraglomus occultum</name>
    <dbReference type="NCBI Taxonomy" id="144539"/>
    <lineage>
        <taxon>Eukaryota</taxon>
        <taxon>Fungi</taxon>
        <taxon>Fungi incertae sedis</taxon>
        <taxon>Mucoromycota</taxon>
        <taxon>Glomeromycotina</taxon>
        <taxon>Glomeromycetes</taxon>
        <taxon>Paraglomerales</taxon>
        <taxon>Paraglomeraceae</taxon>
        <taxon>Paraglomus</taxon>
    </lineage>
</organism>
<gene>
    <name evidence="1" type="ORF">POCULU_LOCUS10532</name>
</gene>
<dbReference type="EMBL" id="CAJVPJ010005573">
    <property type="protein sequence ID" value="CAG8662556.1"/>
    <property type="molecule type" value="Genomic_DNA"/>
</dbReference>
<evidence type="ECO:0000313" key="1">
    <source>
        <dbReference type="EMBL" id="CAG8662556.1"/>
    </source>
</evidence>
<protein>
    <submittedName>
        <fullName evidence="1">6633_t:CDS:1</fullName>
    </submittedName>
</protein>
<dbReference type="Proteomes" id="UP000789572">
    <property type="component" value="Unassembled WGS sequence"/>
</dbReference>
<sequence>WWSVVVATTVLLRRRYGTFGTVEKHVHEPASGGSDKIVLALMITIYIPST</sequence>
<accession>A0A9N9E6G0</accession>